<dbReference type="Gene3D" id="2.20.28.30">
    <property type="entry name" value="RNA polymerase ii, chain L"/>
    <property type="match status" value="1"/>
</dbReference>
<name>A0A7D5KX46_9EURY</name>
<evidence type="ECO:0000313" key="2">
    <source>
        <dbReference type="Proteomes" id="UP000509750"/>
    </source>
</evidence>
<dbReference type="RefSeq" id="WP_179169253.1">
    <property type="nucleotide sequence ID" value="NZ_CP058529.1"/>
</dbReference>
<proteinExistence type="predicted"/>
<sequence>MTDEYECPTCGERFTRAEAIRSETTGGLDPRAWQTLNCPACGNRVRTVFVGDE</sequence>
<dbReference type="OrthoDB" id="314499at2157"/>
<accession>A0A7D5KX46</accession>
<dbReference type="KEGG" id="halg:HUG10_08995"/>
<organism evidence="1 2">
    <name type="scientific">Halorarum halophilum</name>
    <dbReference type="NCBI Taxonomy" id="2743090"/>
    <lineage>
        <taxon>Archaea</taxon>
        <taxon>Methanobacteriati</taxon>
        <taxon>Methanobacteriota</taxon>
        <taxon>Stenosarchaea group</taxon>
        <taxon>Halobacteria</taxon>
        <taxon>Halobacteriales</taxon>
        <taxon>Haloferacaceae</taxon>
        <taxon>Halorarum</taxon>
    </lineage>
</organism>
<gene>
    <name evidence="1" type="ORF">HUG10_08995</name>
</gene>
<dbReference type="EMBL" id="CP058529">
    <property type="protein sequence ID" value="QLG27678.1"/>
    <property type="molecule type" value="Genomic_DNA"/>
</dbReference>
<evidence type="ECO:0000313" key="1">
    <source>
        <dbReference type="EMBL" id="QLG27678.1"/>
    </source>
</evidence>
<keyword evidence="2" id="KW-1185">Reference proteome</keyword>
<reference evidence="1 2" key="1">
    <citation type="submission" date="2020-07" db="EMBL/GenBank/DDBJ databases">
        <title>Gai3-2, isolated from salt lake.</title>
        <authorList>
            <person name="Cui H."/>
            <person name="Shi X."/>
        </authorList>
    </citation>
    <scope>NUCLEOTIDE SEQUENCE [LARGE SCALE GENOMIC DNA]</scope>
    <source>
        <strain evidence="1 2">Gai3-2</strain>
    </source>
</reference>
<evidence type="ECO:0008006" key="3">
    <source>
        <dbReference type="Google" id="ProtNLM"/>
    </source>
</evidence>
<dbReference type="Proteomes" id="UP000509750">
    <property type="component" value="Chromosome"/>
</dbReference>
<protein>
    <recommendedName>
        <fullName evidence="3">Small CPxCG-related zinc finger protein</fullName>
    </recommendedName>
</protein>
<dbReference type="GeneID" id="56028966"/>
<dbReference type="AlphaFoldDB" id="A0A7D5KX46"/>